<accession>A0A1J5QNE8</accession>
<dbReference type="EC" id="1.10.2.2" evidence="12"/>
<dbReference type="SUPFAM" id="SSF50022">
    <property type="entry name" value="ISP domain"/>
    <property type="match status" value="1"/>
</dbReference>
<name>A0A1J5QNE8_9ZZZZ</name>
<dbReference type="AlphaFoldDB" id="A0A1J5QNE8"/>
<reference evidence="12" key="1">
    <citation type="submission" date="2016-10" db="EMBL/GenBank/DDBJ databases">
        <title>Sequence of Gallionella enrichment culture.</title>
        <authorList>
            <person name="Poehlein A."/>
            <person name="Muehling M."/>
            <person name="Daniel R."/>
        </authorList>
    </citation>
    <scope>NUCLEOTIDE SEQUENCE</scope>
</reference>
<dbReference type="InterPro" id="IPR014349">
    <property type="entry name" value="Rieske_Fe-S_prot"/>
</dbReference>
<dbReference type="PROSITE" id="PS51318">
    <property type="entry name" value="TAT"/>
    <property type="match status" value="1"/>
</dbReference>
<dbReference type="GO" id="GO:0016020">
    <property type="term" value="C:membrane"/>
    <property type="evidence" value="ECO:0007669"/>
    <property type="project" value="UniProtKB-SubCell"/>
</dbReference>
<evidence type="ECO:0000256" key="6">
    <source>
        <dbReference type="ARBA" id="ARBA00023004"/>
    </source>
</evidence>
<evidence type="ECO:0000256" key="3">
    <source>
        <dbReference type="ARBA" id="ARBA00022714"/>
    </source>
</evidence>
<gene>
    <name evidence="12" type="primary">petA_9</name>
    <name evidence="12" type="ORF">GALL_330770</name>
</gene>
<feature type="domain" description="Rieske" evidence="11">
    <location>
        <begin position="104"/>
        <end position="182"/>
    </location>
</feature>
<comment type="caution">
    <text evidence="12">The sequence shown here is derived from an EMBL/GenBank/DDBJ whole genome shotgun (WGS) entry which is preliminary data.</text>
</comment>
<evidence type="ECO:0000313" key="12">
    <source>
        <dbReference type="EMBL" id="OIQ85105.1"/>
    </source>
</evidence>
<dbReference type="GO" id="GO:0051537">
    <property type="term" value="F:2 iron, 2 sulfur cluster binding"/>
    <property type="evidence" value="ECO:0007669"/>
    <property type="project" value="UniProtKB-KW"/>
</dbReference>
<evidence type="ECO:0000256" key="7">
    <source>
        <dbReference type="ARBA" id="ARBA00023014"/>
    </source>
</evidence>
<dbReference type="PANTHER" id="PTHR10134">
    <property type="entry name" value="CYTOCHROME B-C1 COMPLEX SUBUNIT RIESKE, MITOCHONDRIAL"/>
    <property type="match status" value="1"/>
</dbReference>
<dbReference type="InterPro" id="IPR006311">
    <property type="entry name" value="TAT_signal"/>
</dbReference>
<evidence type="ECO:0000256" key="2">
    <source>
        <dbReference type="ARBA" id="ARBA00022692"/>
    </source>
</evidence>
<keyword evidence="2" id="KW-0812">Transmembrane</keyword>
<comment type="cofactor">
    <cofactor evidence="10">
        <name>[2Fe-2S] cluster</name>
        <dbReference type="ChEBI" id="CHEBI:190135"/>
    </cofactor>
</comment>
<keyword evidence="9" id="KW-1015">Disulfide bond</keyword>
<keyword evidence="4" id="KW-0479">Metal-binding</keyword>
<dbReference type="Gene3D" id="2.102.10.10">
    <property type="entry name" value="Rieske [2Fe-2S] iron-sulphur domain"/>
    <property type="match status" value="1"/>
</dbReference>
<evidence type="ECO:0000256" key="8">
    <source>
        <dbReference type="ARBA" id="ARBA00023136"/>
    </source>
</evidence>
<sequence>MQRARRNLLLATGAGCGLGGVGAVAPLLGSMAPGSLARLQGGAKRVELGQLAPGEHLVLRWRGLPVWVLRRTPAMVDALARGEQRLADPMSLRGTTPPWARNRWRSLRPEFLVFSNVCTHLGCVPELRLSGGADLPAHWPGGFACPCHGSLYDLAARVWRDMPAPDNMSVPDYEFIADTTIMLGVHRD</sequence>
<keyword evidence="7" id="KW-0411">Iron-sulfur</keyword>
<keyword evidence="12" id="KW-0560">Oxidoreductase</keyword>
<protein>
    <submittedName>
        <fullName evidence="12">Ubiquinol-cytochrome c reductase iron-sulfur subunit</fullName>
        <ecNumber evidence="12">1.10.2.2</ecNumber>
    </submittedName>
</protein>
<dbReference type="InterPro" id="IPR036922">
    <property type="entry name" value="Rieske_2Fe-2S_sf"/>
</dbReference>
<proteinExistence type="predicted"/>
<evidence type="ECO:0000256" key="1">
    <source>
        <dbReference type="ARBA" id="ARBA00004167"/>
    </source>
</evidence>
<dbReference type="InterPro" id="IPR005805">
    <property type="entry name" value="Rieske_Fe-S_prot_C"/>
</dbReference>
<dbReference type="GO" id="GO:0046872">
    <property type="term" value="F:metal ion binding"/>
    <property type="evidence" value="ECO:0007669"/>
    <property type="project" value="UniProtKB-KW"/>
</dbReference>
<keyword evidence="6" id="KW-0408">Iron</keyword>
<evidence type="ECO:0000256" key="10">
    <source>
        <dbReference type="ARBA" id="ARBA00034078"/>
    </source>
</evidence>
<dbReference type="InterPro" id="IPR006317">
    <property type="entry name" value="Ubiquinol_cyt_c_Rdtase_Fe-S-su"/>
</dbReference>
<keyword evidence="8" id="KW-0472">Membrane</keyword>
<comment type="subcellular location">
    <subcellularLocation>
        <location evidence="1">Membrane</location>
        <topology evidence="1">Single-pass membrane protein</topology>
    </subcellularLocation>
</comment>
<keyword evidence="5" id="KW-1133">Transmembrane helix</keyword>
<evidence type="ECO:0000259" key="11">
    <source>
        <dbReference type="PROSITE" id="PS51296"/>
    </source>
</evidence>
<dbReference type="CDD" id="cd03470">
    <property type="entry name" value="Rieske_cytochrome_bc1"/>
    <property type="match status" value="1"/>
</dbReference>
<dbReference type="PROSITE" id="PS51296">
    <property type="entry name" value="RIESKE"/>
    <property type="match status" value="1"/>
</dbReference>
<dbReference type="GO" id="GO:0016491">
    <property type="term" value="F:oxidoreductase activity"/>
    <property type="evidence" value="ECO:0007669"/>
    <property type="project" value="UniProtKB-KW"/>
</dbReference>
<keyword evidence="3" id="KW-0001">2Fe-2S</keyword>
<dbReference type="PRINTS" id="PR00162">
    <property type="entry name" value="RIESKE"/>
</dbReference>
<evidence type="ECO:0000256" key="9">
    <source>
        <dbReference type="ARBA" id="ARBA00023157"/>
    </source>
</evidence>
<organism evidence="12">
    <name type="scientific">mine drainage metagenome</name>
    <dbReference type="NCBI Taxonomy" id="410659"/>
    <lineage>
        <taxon>unclassified sequences</taxon>
        <taxon>metagenomes</taxon>
        <taxon>ecological metagenomes</taxon>
    </lineage>
</organism>
<dbReference type="NCBIfam" id="TIGR01416">
    <property type="entry name" value="Rieske_proteo"/>
    <property type="match status" value="1"/>
</dbReference>
<dbReference type="InterPro" id="IPR017941">
    <property type="entry name" value="Rieske_2Fe-2S"/>
</dbReference>
<dbReference type="GO" id="GO:0008121">
    <property type="term" value="F:quinol-cytochrome-c reductase activity"/>
    <property type="evidence" value="ECO:0007669"/>
    <property type="project" value="InterPro"/>
</dbReference>
<evidence type="ECO:0000256" key="4">
    <source>
        <dbReference type="ARBA" id="ARBA00022723"/>
    </source>
</evidence>
<dbReference type="Pfam" id="PF00355">
    <property type="entry name" value="Rieske"/>
    <property type="match status" value="1"/>
</dbReference>
<evidence type="ECO:0000256" key="5">
    <source>
        <dbReference type="ARBA" id="ARBA00022989"/>
    </source>
</evidence>
<dbReference type="EMBL" id="MLJW01000568">
    <property type="protein sequence ID" value="OIQ85105.1"/>
    <property type="molecule type" value="Genomic_DNA"/>
</dbReference>